<proteinExistence type="predicted"/>
<organism evidence="1 2">
    <name type="scientific">Microbacterium alkaliflavum</name>
    <dbReference type="NCBI Taxonomy" id="3248839"/>
    <lineage>
        <taxon>Bacteria</taxon>
        <taxon>Bacillati</taxon>
        <taxon>Actinomycetota</taxon>
        <taxon>Actinomycetes</taxon>
        <taxon>Micrococcales</taxon>
        <taxon>Microbacteriaceae</taxon>
        <taxon>Microbacterium</taxon>
    </lineage>
</organism>
<comment type="caution">
    <text evidence="1">The sequence shown here is derived from an EMBL/GenBank/DDBJ whole genome shotgun (WGS) entry which is preliminary data.</text>
</comment>
<name>A0ABW7Q8S0_9MICO</name>
<protein>
    <recommendedName>
        <fullName evidence="3">Nucleotide modification associated domain-containing protein</fullName>
    </recommendedName>
</protein>
<evidence type="ECO:0000313" key="1">
    <source>
        <dbReference type="EMBL" id="MFH8251274.1"/>
    </source>
</evidence>
<dbReference type="EMBL" id="JBIQWL010000004">
    <property type="protein sequence ID" value="MFH8251274.1"/>
    <property type="molecule type" value="Genomic_DNA"/>
</dbReference>
<dbReference type="RefSeq" id="WP_397556726.1">
    <property type="nucleotide sequence ID" value="NZ_JBIQWL010000004.1"/>
</dbReference>
<evidence type="ECO:0000313" key="2">
    <source>
        <dbReference type="Proteomes" id="UP001610861"/>
    </source>
</evidence>
<gene>
    <name evidence="1" type="ORF">ACH3VR_12960</name>
</gene>
<sequence>MPADSAIRGTGVYVRTADGWFASARAMKPGHAYEDLALYGDFGDEDSPVPISEAREIVMVWSEALYRGFWFGLGSVWTADGTRVRCPSAPGTPDRFGALFYDGPDNDIVASLPGAEVHNPRGSNGGITMLVRLDDLQGYRETLEPVTGVTQA</sequence>
<reference evidence="1 2" key="1">
    <citation type="submission" date="2024-09" db="EMBL/GenBank/DDBJ databases">
        <authorList>
            <person name="Pan X."/>
        </authorList>
    </citation>
    <scope>NUCLEOTIDE SEQUENCE [LARGE SCALE GENOMIC DNA]</scope>
    <source>
        <strain evidence="1 2">B2969</strain>
    </source>
</reference>
<evidence type="ECO:0008006" key="3">
    <source>
        <dbReference type="Google" id="ProtNLM"/>
    </source>
</evidence>
<keyword evidence="2" id="KW-1185">Reference proteome</keyword>
<accession>A0ABW7Q8S0</accession>
<dbReference type="Proteomes" id="UP001610861">
    <property type="component" value="Unassembled WGS sequence"/>
</dbReference>